<evidence type="ECO:0000313" key="12">
    <source>
        <dbReference type="EMBL" id="PUA41031.1"/>
    </source>
</evidence>
<dbReference type="AlphaFoldDB" id="A0A2T6GA76"/>
<dbReference type="Pfam" id="PF01252">
    <property type="entry name" value="Peptidase_A8"/>
    <property type="match status" value="1"/>
</dbReference>
<dbReference type="PROSITE" id="PS00855">
    <property type="entry name" value="SPASE_II"/>
    <property type="match status" value="1"/>
</dbReference>
<dbReference type="NCBIfam" id="TIGR00077">
    <property type="entry name" value="lspA"/>
    <property type="match status" value="1"/>
</dbReference>
<keyword evidence="2 9" id="KW-1003">Cell membrane</keyword>
<proteinExistence type="inferred from homology"/>
<keyword evidence="8 9" id="KW-0472">Membrane</keyword>
<keyword evidence="4 9" id="KW-0812">Transmembrane</keyword>
<dbReference type="PRINTS" id="PR00781">
    <property type="entry name" value="LIPOSIGPTASE"/>
</dbReference>
<comment type="subcellular location">
    <subcellularLocation>
        <location evidence="9">Cell membrane</location>
        <topology evidence="9">Multi-pass membrane protein</topology>
    </subcellularLocation>
</comment>
<dbReference type="InterPro" id="IPR001872">
    <property type="entry name" value="Peptidase_A8"/>
</dbReference>
<evidence type="ECO:0000256" key="9">
    <source>
        <dbReference type="HAMAP-Rule" id="MF_00161"/>
    </source>
</evidence>
<evidence type="ECO:0000313" key="13">
    <source>
        <dbReference type="Proteomes" id="UP000244184"/>
    </source>
</evidence>
<comment type="caution">
    <text evidence="12">The sequence shown here is derived from an EMBL/GenBank/DDBJ whole genome shotgun (WGS) entry which is preliminary data.</text>
</comment>
<feature type="active site" evidence="9">
    <location>
        <position position="155"/>
    </location>
</feature>
<evidence type="ECO:0000256" key="5">
    <source>
        <dbReference type="ARBA" id="ARBA00022750"/>
    </source>
</evidence>
<evidence type="ECO:0000256" key="7">
    <source>
        <dbReference type="ARBA" id="ARBA00022989"/>
    </source>
</evidence>
<protein>
    <recommendedName>
        <fullName evidence="9">Lipoprotein signal peptidase</fullName>
        <ecNumber evidence="9">3.4.23.36</ecNumber>
    </recommendedName>
    <alternativeName>
        <fullName evidence="9">Prolipoprotein signal peptidase</fullName>
    </alternativeName>
    <alternativeName>
        <fullName evidence="9">Signal peptidase II</fullName>
        <shortName evidence="9">SPase II</shortName>
    </alternativeName>
</protein>
<dbReference type="PANTHER" id="PTHR33695">
    <property type="entry name" value="LIPOPROTEIN SIGNAL PEPTIDASE"/>
    <property type="match status" value="1"/>
</dbReference>
<feature type="transmembrane region" description="Helical" evidence="9">
    <location>
        <begin position="161"/>
        <end position="183"/>
    </location>
</feature>
<organism evidence="12 13">
    <name type="scientific">Paenibacillus elgii</name>
    <dbReference type="NCBI Taxonomy" id="189691"/>
    <lineage>
        <taxon>Bacteria</taxon>
        <taxon>Bacillati</taxon>
        <taxon>Bacillota</taxon>
        <taxon>Bacilli</taxon>
        <taxon>Bacillales</taxon>
        <taxon>Paenibacillaceae</taxon>
        <taxon>Paenibacillus</taxon>
    </lineage>
</organism>
<dbReference type="EMBL" id="PYHP01000004">
    <property type="protein sequence ID" value="PUA41031.1"/>
    <property type="molecule type" value="Genomic_DNA"/>
</dbReference>
<name>A0A2T6GA76_9BACL</name>
<keyword evidence="3 9" id="KW-0645">Protease</keyword>
<evidence type="ECO:0000256" key="6">
    <source>
        <dbReference type="ARBA" id="ARBA00022801"/>
    </source>
</evidence>
<comment type="catalytic activity">
    <reaction evidence="9 10">
        <text>Release of signal peptides from bacterial membrane prolipoproteins. Hydrolyzes -Xaa-Yaa-Zaa-|-(S,diacylglyceryl)Cys-, in which Xaa is hydrophobic (preferably Leu), and Yaa (Ala or Ser) and Zaa (Gly or Ala) have small, neutral side chains.</text>
        <dbReference type="EC" id="3.4.23.36"/>
    </reaction>
</comment>
<evidence type="ECO:0000256" key="2">
    <source>
        <dbReference type="ARBA" id="ARBA00022475"/>
    </source>
</evidence>
<feature type="transmembrane region" description="Helical" evidence="9">
    <location>
        <begin position="43"/>
        <end position="61"/>
    </location>
</feature>
<evidence type="ECO:0000256" key="3">
    <source>
        <dbReference type="ARBA" id="ARBA00022670"/>
    </source>
</evidence>
<evidence type="ECO:0000256" key="4">
    <source>
        <dbReference type="ARBA" id="ARBA00022692"/>
    </source>
</evidence>
<dbReference type="Proteomes" id="UP000244184">
    <property type="component" value="Unassembled WGS sequence"/>
</dbReference>
<dbReference type="HAMAP" id="MF_00161">
    <property type="entry name" value="LspA"/>
    <property type="match status" value="1"/>
</dbReference>
<dbReference type="GO" id="GO:0006508">
    <property type="term" value="P:proteolysis"/>
    <property type="evidence" value="ECO:0007669"/>
    <property type="project" value="UniProtKB-KW"/>
</dbReference>
<reference evidence="12 13" key="1">
    <citation type="submission" date="2018-03" db="EMBL/GenBank/DDBJ databases">
        <title>Genome sequence of Paenibacillus elgii strain AC13 an antimicrobial compound producing bacteria.</title>
        <authorList>
            <person name="Kurokawa A.S."/>
            <person name="Araujo J.F."/>
            <person name="Costa R.A."/>
            <person name="Ortega D.B."/>
            <person name="Pires A.S."/>
            <person name="Pappas G.J.Jr."/>
            <person name="Franco O.L."/>
            <person name="Barreto C."/>
            <person name="Magalhaes B.S."/>
            <person name="Kruger R.H."/>
        </authorList>
    </citation>
    <scope>NUCLEOTIDE SEQUENCE [LARGE SCALE GENOMIC DNA]</scope>
    <source>
        <strain evidence="12 13">AC13</strain>
    </source>
</reference>
<feature type="active site" evidence="9">
    <location>
        <position position="171"/>
    </location>
</feature>
<evidence type="ECO:0000256" key="11">
    <source>
        <dbReference type="RuleBase" id="RU004181"/>
    </source>
</evidence>
<keyword evidence="5 9" id="KW-0064">Aspartyl protease</keyword>
<keyword evidence="6 9" id="KW-0378">Hydrolase</keyword>
<feature type="transmembrane region" description="Helical" evidence="9">
    <location>
        <begin position="101"/>
        <end position="119"/>
    </location>
</feature>
<evidence type="ECO:0000256" key="8">
    <source>
        <dbReference type="ARBA" id="ARBA00023136"/>
    </source>
</evidence>
<feature type="transmembrane region" description="Helical" evidence="9">
    <location>
        <begin position="131"/>
        <end position="149"/>
    </location>
</feature>
<dbReference type="EC" id="3.4.23.36" evidence="9"/>
<comment type="similarity">
    <text evidence="1 9 11">Belongs to the peptidase A8 family.</text>
</comment>
<gene>
    <name evidence="9" type="primary">lspA</name>
    <name evidence="12" type="ORF">C8Z91_01155</name>
</gene>
<evidence type="ECO:0000256" key="10">
    <source>
        <dbReference type="RuleBase" id="RU000594"/>
    </source>
</evidence>
<sequence>MQTNRRRAWRSYWGAEQTGGRCRVLLDIAGCQRGLKNGRGVHIVFRYYFIALCVIIADHAAKWLVSTYMKIGQEIPLIPGVLGLASIRNRGAAFGIFQGQITFFIIATTVVLIGIMLYLPKAHREKTILRYGLALILGGALGNFIDRVFKGEVVDMIQVHFFNFPVFNVADSFLCIGVIIVMIHSLKESRNKDEELKEVVK</sequence>
<comment type="pathway">
    <text evidence="9">Protein modification; lipoprotein biosynthesis (signal peptide cleavage).</text>
</comment>
<dbReference type="UniPathway" id="UPA00665"/>
<evidence type="ECO:0000256" key="1">
    <source>
        <dbReference type="ARBA" id="ARBA00006139"/>
    </source>
</evidence>
<dbReference type="PANTHER" id="PTHR33695:SF1">
    <property type="entry name" value="LIPOPROTEIN SIGNAL PEPTIDASE"/>
    <property type="match status" value="1"/>
</dbReference>
<comment type="function">
    <text evidence="9 10">This protein specifically catalyzes the removal of signal peptides from prolipoproteins.</text>
</comment>
<keyword evidence="7 9" id="KW-1133">Transmembrane helix</keyword>
<dbReference type="GO" id="GO:0005886">
    <property type="term" value="C:plasma membrane"/>
    <property type="evidence" value="ECO:0007669"/>
    <property type="project" value="UniProtKB-SubCell"/>
</dbReference>
<accession>A0A2T6GA76</accession>
<dbReference type="GO" id="GO:0004190">
    <property type="term" value="F:aspartic-type endopeptidase activity"/>
    <property type="evidence" value="ECO:0007669"/>
    <property type="project" value="UniProtKB-UniRule"/>
</dbReference>